<feature type="compositionally biased region" description="Gly residues" evidence="1">
    <location>
        <begin position="10"/>
        <end position="28"/>
    </location>
</feature>
<evidence type="ECO:0000256" key="1">
    <source>
        <dbReference type="SAM" id="MobiDB-lite"/>
    </source>
</evidence>
<name>A0A2N9G9G9_FAGSY</name>
<sequence length="113" mass="11522">MCCGEDELSDGGGDGDVGDGWGDDGGPVGSELPPPPLPPTTFVSTSPSPDPVLYGGNLFGVFGWLQPPPNSLSFASTPLPFQWMSRPSTAVAVWGASGLGISPSASLSRLLYL</sequence>
<dbReference type="AlphaFoldDB" id="A0A2N9G9G9"/>
<gene>
    <name evidence="2" type="ORF">FSB_LOCUS27128</name>
</gene>
<reference evidence="2" key="1">
    <citation type="submission" date="2018-02" db="EMBL/GenBank/DDBJ databases">
        <authorList>
            <person name="Cohen D.B."/>
            <person name="Kent A.D."/>
        </authorList>
    </citation>
    <scope>NUCLEOTIDE SEQUENCE</scope>
</reference>
<feature type="region of interest" description="Disordered" evidence="1">
    <location>
        <begin position="1"/>
        <end position="48"/>
    </location>
</feature>
<dbReference type="EMBL" id="OIVN01001953">
    <property type="protein sequence ID" value="SPC99246.1"/>
    <property type="molecule type" value="Genomic_DNA"/>
</dbReference>
<protein>
    <submittedName>
        <fullName evidence="2">Uncharacterized protein</fullName>
    </submittedName>
</protein>
<accession>A0A2N9G9G9</accession>
<evidence type="ECO:0000313" key="2">
    <source>
        <dbReference type="EMBL" id="SPC99246.1"/>
    </source>
</evidence>
<organism evidence="2">
    <name type="scientific">Fagus sylvatica</name>
    <name type="common">Beechnut</name>
    <dbReference type="NCBI Taxonomy" id="28930"/>
    <lineage>
        <taxon>Eukaryota</taxon>
        <taxon>Viridiplantae</taxon>
        <taxon>Streptophyta</taxon>
        <taxon>Embryophyta</taxon>
        <taxon>Tracheophyta</taxon>
        <taxon>Spermatophyta</taxon>
        <taxon>Magnoliopsida</taxon>
        <taxon>eudicotyledons</taxon>
        <taxon>Gunneridae</taxon>
        <taxon>Pentapetalae</taxon>
        <taxon>rosids</taxon>
        <taxon>fabids</taxon>
        <taxon>Fagales</taxon>
        <taxon>Fagaceae</taxon>
        <taxon>Fagus</taxon>
    </lineage>
</organism>
<proteinExistence type="predicted"/>